<comment type="caution">
    <text evidence="4">The sequence shown here is derived from an EMBL/GenBank/DDBJ whole genome shotgun (WGS) entry which is preliminary data.</text>
</comment>
<sequence length="167" mass="19345">MYLHSIVLCGLLHALALADPLTQTSTNTSTDLQIQQGSCPETWFSHDGRCYQYVGIKKSWADAELHCLSLDANLVSIHNDNENDFIARLIQDFNPGQEYHWIGFTDTHKEGHWMWTDGSQRDFNAWHEGEPNDNRQIEDCVHINFILPSKWNDMRCDSVYQFVCKAR</sequence>
<evidence type="ECO:0000313" key="5">
    <source>
        <dbReference type="Proteomes" id="UP001174136"/>
    </source>
</evidence>
<keyword evidence="1" id="KW-1015">Disulfide bond</keyword>
<dbReference type="PRINTS" id="PR01504">
    <property type="entry name" value="PNCREATITSAP"/>
</dbReference>
<keyword evidence="5" id="KW-1185">Reference proteome</keyword>
<dbReference type="Pfam" id="PF00059">
    <property type="entry name" value="Lectin_C"/>
    <property type="match status" value="1"/>
</dbReference>
<dbReference type="PROSITE" id="PS00615">
    <property type="entry name" value="C_TYPE_LECTIN_1"/>
    <property type="match status" value="1"/>
</dbReference>
<gene>
    <name evidence="4" type="primary">l-2_0</name>
    <name evidence="4" type="ORF">N1851_008874</name>
</gene>
<name>A0AA47N227_MERPO</name>
<dbReference type="InterPro" id="IPR016186">
    <property type="entry name" value="C-type_lectin-like/link_sf"/>
</dbReference>
<feature type="chain" id="PRO_5041270778" evidence="2">
    <location>
        <begin position="19"/>
        <end position="167"/>
    </location>
</feature>
<feature type="signal peptide" evidence="2">
    <location>
        <begin position="1"/>
        <end position="18"/>
    </location>
</feature>
<protein>
    <submittedName>
        <fullName evidence="4">Lactose-binding lectin l-2</fullName>
    </submittedName>
</protein>
<dbReference type="InterPro" id="IPR001304">
    <property type="entry name" value="C-type_lectin-like"/>
</dbReference>
<evidence type="ECO:0000256" key="2">
    <source>
        <dbReference type="SAM" id="SignalP"/>
    </source>
</evidence>
<dbReference type="PANTHER" id="PTHR22803">
    <property type="entry name" value="MANNOSE, PHOSPHOLIPASE, LECTIN RECEPTOR RELATED"/>
    <property type="match status" value="1"/>
</dbReference>
<dbReference type="Proteomes" id="UP001174136">
    <property type="component" value="Unassembled WGS sequence"/>
</dbReference>
<proteinExistence type="predicted"/>
<dbReference type="InterPro" id="IPR050111">
    <property type="entry name" value="C-type_lectin/snaclec_domain"/>
</dbReference>
<accession>A0AA47N227</accession>
<organism evidence="4 5">
    <name type="scientific">Merluccius polli</name>
    <name type="common">Benguela hake</name>
    <name type="synonym">Merluccius cadenati</name>
    <dbReference type="NCBI Taxonomy" id="89951"/>
    <lineage>
        <taxon>Eukaryota</taxon>
        <taxon>Metazoa</taxon>
        <taxon>Chordata</taxon>
        <taxon>Craniata</taxon>
        <taxon>Vertebrata</taxon>
        <taxon>Euteleostomi</taxon>
        <taxon>Actinopterygii</taxon>
        <taxon>Neopterygii</taxon>
        <taxon>Teleostei</taxon>
        <taxon>Neoteleostei</taxon>
        <taxon>Acanthomorphata</taxon>
        <taxon>Zeiogadaria</taxon>
        <taxon>Gadariae</taxon>
        <taxon>Gadiformes</taxon>
        <taxon>Gadoidei</taxon>
        <taxon>Merlucciidae</taxon>
        <taxon>Merluccius</taxon>
    </lineage>
</organism>
<dbReference type="SUPFAM" id="SSF56436">
    <property type="entry name" value="C-type lectin-like"/>
    <property type="match status" value="1"/>
</dbReference>
<evidence type="ECO:0000313" key="4">
    <source>
        <dbReference type="EMBL" id="KAK0150221.1"/>
    </source>
</evidence>
<dbReference type="PROSITE" id="PS50041">
    <property type="entry name" value="C_TYPE_LECTIN_2"/>
    <property type="match status" value="1"/>
</dbReference>
<dbReference type="SMART" id="SM00034">
    <property type="entry name" value="CLECT"/>
    <property type="match status" value="1"/>
</dbReference>
<evidence type="ECO:0000259" key="3">
    <source>
        <dbReference type="PROSITE" id="PS50041"/>
    </source>
</evidence>
<dbReference type="InterPro" id="IPR018378">
    <property type="entry name" value="C-type_lectin_CS"/>
</dbReference>
<reference evidence="4" key="1">
    <citation type="journal article" date="2023" name="Front. Mar. Sci.">
        <title>A new Merluccius polli reference genome to investigate the effects of global change in West African waters.</title>
        <authorList>
            <person name="Mateo J.L."/>
            <person name="Blanco-Fernandez C."/>
            <person name="Garcia-Vazquez E."/>
            <person name="Machado-Schiaffino G."/>
        </authorList>
    </citation>
    <scope>NUCLEOTIDE SEQUENCE</scope>
    <source>
        <strain evidence="4">C29</strain>
        <tissue evidence="4">Fin</tissue>
    </source>
</reference>
<dbReference type="InterPro" id="IPR016187">
    <property type="entry name" value="CTDL_fold"/>
</dbReference>
<dbReference type="Gene3D" id="3.10.100.10">
    <property type="entry name" value="Mannose-Binding Protein A, subunit A"/>
    <property type="match status" value="1"/>
</dbReference>
<dbReference type="EMBL" id="JAOPHQ010001551">
    <property type="protein sequence ID" value="KAK0150221.1"/>
    <property type="molecule type" value="Genomic_DNA"/>
</dbReference>
<dbReference type="AlphaFoldDB" id="A0AA47N227"/>
<keyword evidence="2" id="KW-0732">Signal</keyword>
<evidence type="ECO:0000256" key="1">
    <source>
        <dbReference type="ARBA" id="ARBA00023157"/>
    </source>
</evidence>
<feature type="domain" description="C-type lectin" evidence="3">
    <location>
        <begin position="46"/>
        <end position="165"/>
    </location>
</feature>